<dbReference type="Gene3D" id="3.40.30.10">
    <property type="entry name" value="Glutaredoxin"/>
    <property type="match status" value="1"/>
</dbReference>
<dbReference type="AlphaFoldDB" id="A0A4D7BM31"/>
<dbReference type="PANTHER" id="PTHR44051">
    <property type="entry name" value="GLUTATHIONE S-TRANSFERASE-RELATED"/>
    <property type="match status" value="1"/>
</dbReference>
<evidence type="ECO:0000259" key="1">
    <source>
        <dbReference type="PROSITE" id="PS50404"/>
    </source>
</evidence>
<evidence type="ECO:0000313" key="3">
    <source>
        <dbReference type="EMBL" id="QCI68752.1"/>
    </source>
</evidence>
<dbReference type="InterPro" id="IPR004045">
    <property type="entry name" value="Glutathione_S-Trfase_N"/>
</dbReference>
<dbReference type="InterPro" id="IPR040079">
    <property type="entry name" value="Glutathione_S-Trfase"/>
</dbReference>
<dbReference type="SUPFAM" id="SSF47616">
    <property type="entry name" value="GST C-terminal domain-like"/>
    <property type="match status" value="1"/>
</dbReference>
<dbReference type="PROSITE" id="PS50404">
    <property type="entry name" value="GST_NTER"/>
    <property type="match status" value="1"/>
</dbReference>
<dbReference type="Pfam" id="PF13410">
    <property type="entry name" value="GST_C_2"/>
    <property type="match status" value="1"/>
</dbReference>
<proteinExistence type="predicted"/>
<dbReference type="InterPro" id="IPR036249">
    <property type="entry name" value="Thioredoxin-like_sf"/>
</dbReference>
<dbReference type="SFLD" id="SFLDG00358">
    <property type="entry name" value="Main_(cytGST)"/>
    <property type="match status" value="1"/>
</dbReference>
<evidence type="ECO:0000313" key="4">
    <source>
        <dbReference type="Proteomes" id="UP000298781"/>
    </source>
</evidence>
<dbReference type="Pfam" id="PF02798">
    <property type="entry name" value="GST_N"/>
    <property type="match status" value="1"/>
</dbReference>
<gene>
    <name evidence="3" type="ORF">E8M01_33690</name>
</gene>
<dbReference type="PROSITE" id="PS50405">
    <property type="entry name" value="GST_CTER"/>
    <property type="match status" value="1"/>
</dbReference>
<name>A0A4D7BM31_9HYPH</name>
<dbReference type="RefSeq" id="WP_136964167.1">
    <property type="nucleotide sequence ID" value="NZ_CP039690.1"/>
</dbReference>
<dbReference type="Proteomes" id="UP000298781">
    <property type="component" value="Chromosome"/>
</dbReference>
<keyword evidence="4" id="KW-1185">Reference proteome</keyword>
<sequence length="213" mass="23823">MPDYRLYCFAQSGNSYKVALMLALCGLDWEPATVDFFHGATRDPEWRAEVNAMGEAPVLDHAGKRLAQSGVILTYLSRRTGQFGPENEDEELEILRWFLFDNHKFTSYFATHRFMFSLAGKPADPAVLGFLRSRIDGALAIVEKHLADRPFIVGGRPTIADFSLAGYMFYPIAETGYDLAASHPNIHAWRERIAALPGWKPPYDLMPAAPPAT</sequence>
<dbReference type="InterPro" id="IPR036282">
    <property type="entry name" value="Glutathione-S-Trfase_C_sf"/>
</dbReference>
<dbReference type="EMBL" id="CP039690">
    <property type="protein sequence ID" value="QCI68752.1"/>
    <property type="molecule type" value="Genomic_DNA"/>
</dbReference>
<dbReference type="PANTHER" id="PTHR44051:SF2">
    <property type="entry name" value="HYPOTHETICAL GLUTATHIONE S-TRANSFERASE LIKE PROTEIN"/>
    <property type="match status" value="1"/>
</dbReference>
<reference evidence="3 4" key="1">
    <citation type="submission" date="2019-04" db="EMBL/GenBank/DDBJ databases">
        <title>Phreatobacter aquaticus sp. nov.</title>
        <authorList>
            <person name="Choi A."/>
        </authorList>
    </citation>
    <scope>NUCLEOTIDE SEQUENCE [LARGE SCALE GENOMIC DNA]</scope>
    <source>
        <strain evidence="3 4">KCTC 52518</strain>
    </source>
</reference>
<dbReference type="GO" id="GO:0016740">
    <property type="term" value="F:transferase activity"/>
    <property type="evidence" value="ECO:0007669"/>
    <property type="project" value="UniProtKB-KW"/>
</dbReference>
<dbReference type="Gene3D" id="1.20.1050.10">
    <property type="match status" value="1"/>
</dbReference>
<evidence type="ECO:0000259" key="2">
    <source>
        <dbReference type="PROSITE" id="PS50405"/>
    </source>
</evidence>
<dbReference type="InterPro" id="IPR010987">
    <property type="entry name" value="Glutathione-S-Trfase_C-like"/>
</dbReference>
<keyword evidence="3" id="KW-0808">Transferase</keyword>
<feature type="domain" description="GST N-terminal" evidence="1">
    <location>
        <begin position="2"/>
        <end position="84"/>
    </location>
</feature>
<dbReference type="SUPFAM" id="SSF52833">
    <property type="entry name" value="Thioredoxin-like"/>
    <property type="match status" value="1"/>
</dbReference>
<protein>
    <submittedName>
        <fullName evidence="3">Glutathione S-transferase</fullName>
    </submittedName>
</protein>
<dbReference type="OrthoDB" id="9810080at2"/>
<organism evidence="3 4">
    <name type="scientific">Phreatobacter stygius</name>
    <dbReference type="NCBI Taxonomy" id="1940610"/>
    <lineage>
        <taxon>Bacteria</taxon>
        <taxon>Pseudomonadati</taxon>
        <taxon>Pseudomonadota</taxon>
        <taxon>Alphaproteobacteria</taxon>
        <taxon>Hyphomicrobiales</taxon>
        <taxon>Phreatobacteraceae</taxon>
        <taxon>Phreatobacter</taxon>
    </lineage>
</organism>
<feature type="domain" description="GST C-terminal" evidence="2">
    <location>
        <begin position="87"/>
        <end position="213"/>
    </location>
</feature>
<dbReference type="KEGG" id="pstg:E8M01_33690"/>
<accession>A0A4D7BM31</accession>
<dbReference type="CDD" id="cd03056">
    <property type="entry name" value="GST_N_4"/>
    <property type="match status" value="1"/>
</dbReference>
<dbReference type="SFLD" id="SFLDS00019">
    <property type="entry name" value="Glutathione_Transferase_(cytos"/>
    <property type="match status" value="1"/>
</dbReference>